<dbReference type="Gene3D" id="6.10.250.690">
    <property type="match status" value="1"/>
</dbReference>
<evidence type="ECO:0000256" key="1">
    <source>
        <dbReference type="ARBA" id="ARBA00022553"/>
    </source>
</evidence>
<dbReference type="Gene3D" id="1.10.10.10">
    <property type="entry name" value="Winged helix-like DNA-binding domain superfamily/Winged helix DNA-binding domain"/>
    <property type="match status" value="1"/>
</dbReference>
<reference evidence="10" key="1">
    <citation type="submission" date="2017-02" db="EMBL/GenBank/DDBJ databases">
        <title>Genome of Microbulbifer agarilyticus GP101.</title>
        <authorList>
            <person name="Jung J."/>
            <person name="Bae S.S."/>
            <person name="Baek K."/>
        </authorList>
    </citation>
    <scope>NUCLEOTIDE SEQUENCE [LARGE SCALE GENOMIC DNA]</scope>
    <source>
        <strain evidence="10">GP101</strain>
    </source>
</reference>
<feature type="domain" description="OmpR/PhoB-type" evidence="9">
    <location>
        <begin position="130"/>
        <end position="227"/>
    </location>
</feature>
<dbReference type="SMART" id="SM00862">
    <property type="entry name" value="Trans_reg_C"/>
    <property type="match status" value="1"/>
</dbReference>
<dbReference type="InterPro" id="IPR036388">
    <property type="entry name" value="WH-like_DNA-bd_sf"/>
</dbReference>
<sequence>MQQNGTVLLIEDHRDIAEMIASYLEGRGFTVDYAADGVTGLHLATTKPVDLVVLDLSLPGIDGLEICRAIREHAKLDTPIIMLTARDTLDEKILGLNAGADDYLVKPFAIRELEARVNAQLRRNRSELTREKLVVGALELDKSTLQVQRDGQDIRLPPIGLRLLEALMRSSPAVMSRAELERKVWGDILPDSDTLRSHMYSLRKKVDKPFAQQMILNHPGSGYQLVAPNAK</sequence>
<name>A0A1Q2M9D0_9GAMM</name>
<feature type="DNA-binding region" description="OmpR/PhoB-type" evidence="7">
    <location>
        <begin position="130"/>
        <end position="227"/>
    </location>
</feature>
<dbReference type="GO" id="GO:0032993">
    <property type="term" value="C:protein-DNA complex"/>
    <property type="evidence" value="ECO:0007669"/>
    <property type="project" value="TreeGrafter"/>
</dbReference>
<feature type="modified residue" description="4-aspartylphosphate" evidence="6">
    <location>
        <position position="55"/>
    </location>
</feature>
<dbReference type="SUPFAM" id="SSF46894">
    <property type="entry name" value="C-terminal effector domain of the bipartite response regulators"/>
    <property type="match status" value="1"/>
</dbReference>
<keyword evidence="4 7" id="KW-0238">DNA-binding</keyword>
<dbReference type="GO" id="GO:0006355">
    <property type="term" value="P:regulation of DNA-templated transcription"/>
    <property type="evidence" value="ECO:0007669"/>
    <property type="project" value="InterPro"/>
</dbReference>
<dbReference type="RefSeq" id="WP_077407918.1">
    <property type="nucleotide sequence ID" value="NZ_CP019650.1"/>
</dbReference>
<evidence type="ECO:0000259" key="8">
    <source>
        <dbReference type="PROSITE" id="PS50110"/>
    </source>
</evidence>
<keyword evidence="1 6" id="KW-0597">Phosphoprotein</keyword>
<feature type="domain" description="Response regulatory" evidence="8">
    <location>
        <begin position="6"/>
        <end position="121"/>
    </location>
</feature>
<dbReference type="PROSITE" id="PS50110">
    <property type="entry name" value="RESPONSE_REGULATORY"/>
    <property type="match status" value="1"/>
</dbReference>
<evidence type="ECO:0000256" key="5">
    <source>
        <dbReference type="ARBA" id="ARBA00023163"/>
    </source>
</evidence>
<keyword evidence="3" id="KW-0805">Transcription regulation</keyword>
<evidence type="ECO:0000259" key="9">
    <source>
        <dbReference type="PROSITE" id="PS51755"/>
    </source>
</evidence>
<dbReference type="Gene3D" id="3.40.50.2300">
    <property type="match status" value="1"/>
</dbReference>
<dbReference type="GO" id="GO:0005829">
    <property type="term" value="C:cytosol"/>
    <property type="evidence" value="ECO:0007669"/>
    <property type="project" value="TreeGrafter"/>
</dbReference>
<dbReference type="eggNOG" id="COG0745">
    <property type="taxonomic scope" value="Bacteria"/>
</dbReference>
<dbReference type="KEGG" id="maga:Mag101_17745"/>
<dbReference type="InterPro" id="IPR011006">
    <property type="entry name" value="CheY-like_superfamily"/>
</dbReference>
<evidence type="ECO:0000256" key="3">
    <source>
        <dbReference type="ARBA" id="ARBA00023015"/>
    </source>
</evidence>
<dbReference type="STRING" id="260552.Mag101_17745"/>
<keyword evidence="5" id="KW-0804">Transcription</keyword>
<gene>
    <name evidence="10" type="ORF">Mag101_17745</name>
</gene>
<dbReference type="AlphaFoldDB" id="A0A1Q2M9D0"/>
<dbReference type="CDD" id="cd00383">
    <property type="entry name" value="trans_reg_C"/>
    <property type="match status" value="1"/>
</dbReference>
<dbReference type="PROSITE" id="PS51755">
    <property type="entry name" value="OMPR_PHOB"/>
    <property type="match status" value="1"/>
</dbReference>
<dbReference type="InterPro" id="IPR016032">
    <property type="entry name" value="Sig_transdc_resp-reg_C-effctor"/>
</dbReference>
<dbReference type="PANTHER" id="PTHR48111:SF22">
    <property type="entry name" value="REGULATOR OF RPOS"/>
    <property type="match status" value="1"/>
</dbReference>
<dbReference type="CDD" id="cd17574">
    <property type="entry name" value="REC_OmpR"/>
    <property type="match status" value="1"/>
</dbReference>
<dbReference type="GO" id="GO:0000156">
    <property type="term" value="F:phosphorelay response regulator activity"/>
    <property type="evidence" value="ECO:0007669"/>
    <property type="project" value="TreeGrafter"/>
</dbReference>
<dbReference type="Pfam" id="PF00072">
    <property type="entry name" value="Response_reg"/>
    <property type="match status" value="1"/>
</dbReference>
<dbReference type="Proteomes" id="UP000188219">
    <property type="component" value="Chromosome"/>
</dbReference>
<evidence type="ECO:0000256" key="2">
    <source>
        <dbReference type="ARBA" id="ARBA00023012"/>
    </source>
</evidence>
<evidence type="ECO:0000256" key="4">
    <source>
        <dbReference type="ARBA" id="ARBA00023125"/>
    </source>
</evidence>
<dbReference type="OrthoDB" id="9802426at2"/>
<evidence type="ECO:0000256" key="6">
    <source>
        <dbReference type="PROSITE-ProRule" id="PRU00169"/>
    </source>
</evidence>
<organism evidence="10 11">
    <name type="scientific">Microbulbifer agarilyticus</name>
    <dbReference type="NCBI Taxonomy" id="260552"/>
    <lineage>
        <taxon>Bacteria</taxon>
        <taxon>Pseudomonadati</taxon>
        <taxon>Pseudomonadota</taxon>
        <taxon>Gammaproteobacteria</taxon>
        <taxon>Cellvibrionales</taxon>
        <taxon>Microbulbiferaceae</taxon>
        <taxon>Microbulbifer</taxon>
    </lineage>
</organism>
<dbReference type="PANTHER" id="PTHR48111">
    <property type="entry name" value="REGULATOR OF RPOS"/>
    <property type="match status" value="1"/>
</dbReference>
<accession>A0A1Q2M9D0</accession>
<dbReference type="FunFam" id="3.40.50.2300:FF:000001">
    <property type="entry name" value="DNA-binding response regulator PhoB"/>
    <property type="match status" value="1"/>
</dbReference>
<dbReference type="SUPFAM" id="SSF52172">
    <property type="entry name" value="CheY-like"/>
    <property type="match status" value="1"/>
</dbReference>
<evidence type="ECO:0000313" key="10">
    <source>
        <dbReference type="EMBL" id="AQQ69270.1"/>
    </source>
</evidence>
<dbReference type="InterPro" id="IPR001789">
    <property type="entry name" value="Sig_transdc_resp-reg_receiver"/>
</dbReference>
<protein>
    <submittedName>
        <fullName evidence="10">DNA-binding response regulator</fullName>
    </submittedName>
</protein>
<dbReference type="EMBL" id="CP019650">
    <property type="protein sequence ID" value="AQQ69270.1"/>
    <property type="molecule type" value="Genomic_DNA"/>
</dbReference>
<proteinExistence type="predicted"/>
<evidence type="ECO:0000256" key="7">
    <source>
        <dbReference type="PROSITE-ProRule" id="PRU01091"/>
    </source>
</evidence>
<dbReference type="GO" id="GO:0000976">
    <property type="term" value="F:transcription cis-regulatory region binding"/>
    <property type="evidence" value="ECO:0007669"/>
    <property type="project" value="TreeGrafter"/>
</dbReference>
<keyword evidence="11" id="KW-1185">Reference proteome</keyword>
<dbReference type="InterPro" id="IPR039420">
    <property type="entry name" value="WalR-like"/>
</dbReference>
<evidence type="ECO:0000313" key="11">
    <source>
        <dbReference type="Proteomes" id="UP000188219"/>
    </source>
</evidence>
<keyword evidence="2" id="KW-0902">Two-component regulatory system</keyword>
<dbReference type="SMART" id="SM00448">
    <property type="entry name" value="REC"/>
    <property type="match status" value="1"/>
</dbReference>
<dbReference type="Pfam" id="PF00486">
    <property type="entry name" value="Trans_reg_C"/>
    <property type="match status" value="1"/>
</dbReference>
<dbReference type="InterPro" id="IPR001867">
    <property type="entry name" value="OmpR/PhoB-type_DNA-bd"/>
</dbReference>